<evidence type="ECO:0000256" key="9">
    <source>
        <dbReference type="ARBA" id="ARBA00022989"/>
    </source>
</evidence>
<dbReference type="Gene3D" id="1.20.120.1760">
    <property type="match status" value="1"/>
</dbReference>
<keyword evidence="12" id="KW-0594">Phospholipid biosynthesis</keyword>
<evidence type="ECO:0000256" key="8">
    <source>
        <dbReference type="ARBA" id="ARBA00022692"/>
    </source>
</evidence>
<evidence type="ECO:0000256" key="10">
    <source>
        <dbReference type="ARBA" id="ARBA00023098"/>
    </source>
</evidence>
<comment type="similarity">
    <text evidence="3 15">Belongs to the CDP-alcohol phosphatidyltransferase class-I family.</text>
</comment>
<dbReference type="Proteomes" id="UP001500604">
    <property type="component" value="Unassembled WGS sequence"/>
</dbReference>
<dbReference type="InterPro" id="IPR043130">
    <property type="entry name" value="CDP-OH_PTrfase_TM_dom"/>
</dbReference>
<evidence type="ECO:0000256" key="11">
    <source>
        <dbReference type="ARBA" id="ARBA00023136"/>
    </source>
</evidence>
<keyword evidence="8 16" id="KW-0812">Transmembrane</keyword>
<feature type="transmembrane region" description="Helical" evidence="16">
    <location>
        <begin position="244"/>
        <end position="264"/>
    </location>
</feature>
<evidence type="ECO:0000256" key="16">
    <source>
        <dbReference type="SAM" id="Phobius"/>
    </source>
</evidence>
<feature type="transmembrane region" description="Helical" evidence="16">
    <location>
        <begin position="64"/>
        <end position="81"/>
    </location>
</feature>
<evidence type="ECO:0000313" key="18">
    <source>
        <dbReference type="Proteomes" id="UP001500604"/>
    </source>
</evidence>
<keyword evidence="18" id="KW-1185">Reference proteome</keyword>
<dbReference type="NCBIfam" id="TIGR00473">
    <property type="entry name" value="pssA"/>
    <property type="match status" value="1"/>
</dbReference>
<evidence type="ECO:0000256" key="12">
    <source>
        <dbReference type="ARBA" id="ARBA00023209"/>
    </source>
</evidence>
<dbReference type="PROSITE" id="PS00379">
    <property type="entry name" value="CDP_ALCOHOL_P_TRANSF"/>
    <property type="match status" value="1"/>
</dbReference>
<name>A0ABP8V5L1_9GAMM</name>
<keyword evidence="10" id="KW-0443">Lipid metabolism</keyword>
<evidence type="ECO:0000256" key="3">
    <source>
        <dbReference type="ARBA" id="ARBA00010441"/>
    </source>
</evidence>
<dbReference type="PANTHER" id="PTHR14269:SF61">
    <property type="entry name" value="CDP-DIACYLGLYCEROL--SERINE O-PHOSPHATIDYLTRANSFERASE"/>
    <property type="match status" value="1"/>
</dbReference>
<feature type="transmembrane region" description="Helical" evidence="16">
    <location>
        <begin position="157"/>
        <end position="177"/>
    </location>
</feature>
<evidence type="ECO:0000256" key="1">
    <source>
        <dbReference type="ARBA" id="ARBA00000287"/>
    </source>
</evidence>
<keyword evidence="13" id="KW-1208">Phospholipid metabolism</keyword>
<keyword evidence="7 15" id="KW-0808">Transferase</keyword>
<keyword evidence="11 16" id="KW-0472">Membrane</keyword>
<evidence type="ECO:0000256" key="5">
    <source>
        <dbReference type="ARBA" id="ARBA00017171"/>
    </source>
</evidence>
<gene>
    <name evidence="17" type="primary">pssA</name>
    <name evidence="17" type="ORF">GCM10023116_24900</name>
</gene>
<dbReference type="Pfam" id="PF01066">
    <property type="entry name" value="CDP-OH_P_transf"/>
    <property type="match status" value="1"/>
</dbReference>
<dbReference type="EC" id="2.7.8.8" evidence="4"/>
<comment type="caution">
    <text evidence="17">The sequence shown here is derived from an EMBL/GenBank/DDBJ whole genome shotgun (WGS) entry which is preliminary data.</text>
</comment>
<keyword evidence="9 16" id="KW-1133">Transmembrane helix</keyword>
<dbReference type="InterPro" id="IPR000462">
    <property type="entry name" value="CDP-OH_P_trans"/>
</dbReference>
<dbReference type="EMBL" id="BAABFL010000374">
    <property type="protein sequence ID" value="GAA4650207.1"/>
    <property type="molecule type" value="Genomic_DNA"/>
</dbReference>
<evidence type="ECO:0000256" key="15">
    <source>
        <dbReference type="RuleBase" id="RU003750"/>
    </source>
</evidence>
<evidence type="ECO:0000256" key="14">
    <source>
        <dbReference type="ARBA" id="ARBA00032361"/>
    </source>
</evidence>
<sequence>MVDQPEKKDDSVVDAMLPVDEHVEEVAEDGQQVRRKGIYLLPNLFTTGALFCGFYAVVSAMSGAFSAAAIAIFVAMILDGLDGRVARLINAQSKFGAEYDSLSDMVSFGVAPALVSFSWALQDLGKFGWMVAFIYAACAALRLARFNTQVETADKRFFTGLPSPSAAAVVAGMVWAFSDYGVDGSNIAIAILAALITGLSGIMMISNFRYNSFKQLDFKGRVPFFFILVVVLCFAVVFTDPPRVLLFIFLAYACSGPVMSIMNIGGISKKKEEPTH</sequence>
<evidence type="ECO:0000256" key="6">
    <source>
        <dbReference type="ARBA" id="ARBA00022516"/>
    </source>
</evidence>
<evidence type="ECO:0000256" key="7">
    <source>
        <dbReference type="ARBA" id="ARBA00022679"/>
    </source>
</evidence>
<evidence type="ECO:0000313" key="17">
    <source>
        <dbReference type="EMBL" id="GAA4650207.1"/>
    </source>
</evidence>
<feature type="transmembrane region" description="Helical" evidence="16">
    <location>
        <begin position="189"/>
        <end position="210"/>
    </location>
</feature>
<evidence type="ECO:0000256" key="13">
    <source>
        <dbReference type="ARBA" id="ARBA00023264"/>
    </source>
</evidence>
<dbReference type="RefSeq" id="WP_345196317.1">
    <property type="nucleotide sequence ID" value="NZ_BAABFL010000374.1"/>
</dbReference>
<dbReference type="InterPro" id="IPR050324">
    <property type="entry name" value="CDP-alcohol_PTase-I"/>
</dbReference>
<dbReference type="InterPro" id="IPR004533">
    <property type="entry name" value="CDP-diaglyc--ser_O-PTrfase"/>
</dbReference>
<keyword evidence="6" id="KW-0444">Lipid biosynthesis</keyword>
<feature type="transmembrane region" description="Helical" evidence="16">
    <location>
        <begin position="127"/>
        <end position="145"/>
    </location>
</feature>
<evidence type="ECO:0000256" key="4">
    <source>
        <dbReference type="ARBA" id="ARBA00013174"/>
    </source>
</evidence>
<proteinExistence type="inferred from homology"/>
<comment type="catalytic activity">
    <reaction evidence="1">
        <text>a CDP-1,2-diacyl-sn-glycerol + L-serine = a 1,2-diacyl-sn-glycero-3-phospho-L-serine + CMP + H(+)</text>
        <dbReference type="Rhea" id="RHEA:16913"/>
        <dbReference type="ChEBI" id="CHEBI:15378"/>
        <dbReference type="ChEBI" id="CHEBI:33384"/>
        <dbReference type="ChEBI" id="CHEBI:57262"/>
        <dbReference type="ChEBI" id="CHEBI:58332"/>
        <dbReference type="ChEBI" id="CHEBI:60377"/>
        <dbReference type="EC" id="2.7.8.8"/>
    </reaction>
</comment>
<dbReference type="PANTHER" id="PTHR14269">
    <property type="entry name" value="CDP-DIACYLGLYCEROL--GLYCEROL-3-PHOSPHATE 3-PHOSPHATIDYLTRANSFERASE-RELATED"/>
    <property type="match status" value="1"/>
</dbReference>
<dbReference type="InterPro" id="IPR048254">
    <property type="entry name" value="CDP_ALCOHOL_P_TRANSF_CS"/>
</dbReference>
<feature type="transmembrane region" description="Helical" evidence="16">
    <location>
        <begin position="222"/>
        <end position="238"/>
    </location>
</feature>
<organism evidence="17 18">
    <name type="scientific">Kistimonas scapharcae</name>
    <dbReference type="NCBI Taxonomy" id="1036133"/>
    <lineage>
        <taxon>Bacteria</taxon>
        <taxon>Pseudomonadati</taxon>
        <taxon>Pseudomonadota</taxon>
        <taxon>Gammaproteobacteria</taxon>
        <taxon>Oceanospirillales</taxon>
        <taxon>Endozoicomonadaceae</taxon>
        <taxon>Kistimonas</taxon>
    </lineage>
</organism>
<protein>
    <recommendedName>
        <fullName evidence="5">CDP-diacylglycerol--serine O-phosphatidyltransferase</fullName>
        <ecNumber evidence="4">2.7.8.8</ecNumber>
    </recommendedName>
    <alternativeName>
        <fullName evidence="14">Phosphatidylserine synthase</fullName>
    </alternativeName>
</protein>
<accession>A0ABP8V5L1</accession>
<evidence type="ECO:0000256" key="2">
    <source>
        <dbReference type="ARBA" id="ARBA00004127"/>
    </source>
</evidence>
<reference evidence="18" key="1">
    <citation type="journal article" date="2019" name="Int. J. Syst. Evol. Microbiol.">
        <title>The Global Catalogue of Microorganisms (GCM) 10K type strain sequencing project: providing services to taxonomists for standard genome sequencing and annotation.</title>
        <authorList>
            <consortium name="The Broad Institute Genomics Platform"/>
            <consortium name="The Broad Institute Genome Sequencing Center for Infectious Disease"/>
            <person name="Wu L."/>
            <person name="Ma J."/>
        </authorList>
    </citation>
    <scope>NUCLEOTIDE SEQUENCE [LARGE SCALE GENOMIC DNA]</scope>
    <source>
        <strain evidence="18">JCM 17805</strain>
    </source>
</reference>
<comment type="subcellular location">
    <subcellularLocation>
        <location evidence="2">Endomembrane system</location>
        <topology evidence="2">Multi-pass membrane protein</topology>
    </subcellularLocation>
</comment>